<evidence type="ECO:0000256" key="3">
    <source>
        <dbReference type="ARBA" id="ARBA00022741"/>
    </source>
</evidence>
<dbReference type="PANTHER" id="PTHR43311:SF2">
    <property type="entry name" value="GLUTAMATE--TRNA LIGASE, MITOCHONDRIAL-RELATED"/>
    <property type="match status" value="1"/>
</dbReference>
<dbReference type="InterPro" id="IPR008925">
    <property type="entry name" value="aa_tRNA-synth_I_cd-bd_sf"/>
</dbReference>
<dbReference type="InterPro" id="IPR004527">
    <property type="entry name" value="Glu-tRNA-ligase_bac/mito"/>
</dbReference>
<keyword evidence="2 7" id="KW-0436">Ligase</keyword>
<comment type="similarity">
    <text evidence="1 7">Belongs to the class-I aminoacyl-tRNA synthetase family. Glutamate--tRNA ligase type 1 subfamily.</text>
</comment>
<dbReference type="GO" id="GO:0005524">
    <property type="term" value="F:ATP binding"/>
    <property type="evidence" value="ECO:0007669"/>
    <property type="project" value="UniProtKB-UniRule"/>
</dbReference>
<dbReference type="InterPro" id="IPR045462">
    <property type="entry name" value="aa-tRNA-synth_I_cd-bd"/>
</dbReference>
<dbReference type="EMBL" id="LBPY01000005">
    <property type="protein sequence ID" value="KKP66573.1"/>
    <property type="molecule type" value="Genomic_DNA"/>
</dbReference>
<evidence type="ECO:0000256" key="5">
    <source>
        <dbReference type="ARBA" id="ARBA00022917"/>
    </source>
</evidence>
<dbReference type="CDD" id="cd00808">
    <property type="entry name" value="GluRS_core"/>
    <property type="match status" value="1"/>
</dbReference>
<dbReference type="NCBIfam" id="TIGR00464">
    <property type="entry name" value="gltX_bact"/>
    <property type="match status" value="1"/>
</dbReference>
<keyword evidence="3 7" id="KW-0547">Nucleotide-binding</keyword>
<dbReference type="Gene3D" id="1.10.10.350">
    <property type="match status" value="1"/>
</dbReference>
<protein>
    <recommendedName>
        <fullName evidence="7">Glutamate--tRNA ligase</fullName>
        <ecNumber evidence="7">6.1.1.17</ecNumber>
    </recommendedName>
    <alternativeName>
        <fullName evidence="7">Glutamyl-tRNA synthetase</fullName>
        <shortName evidence="7">GluRS</shortName>
    </alternativeName>
</protein>
<gene>
    <name evidence="7" type="primary">gltX</name>
    <name evidence="10" type="ORF">UR64_C0005G0035</name>
</gene>
<dbReference type="AlphaFoldDB" id="A0A0G0BAV9"/>
<dbReference type="Proteomes" id="UP000034952">
    <property type="component" value="Unassembled WGS sequence"/>
</dbReference>
<evidence type="ECO:0000313" key="11">
    <source>
        <dbReference type="Proteomes" id="UP000034952"/>
    </source>
</evidence>
<reference evidence="10 11" key="1">
    <citation type="journal article" date="2015" name="Nature">
        <title>rRNA introns, odd ribosomes, and small enigmatic genomes across a large radiation of phyla.</title>
        <authorList>
            <person name="Brown C.T."/>
            <person name="Hug L.A."/>
            <person name="Thomas B.C."/>
            <person name="Sharon I."/>
            <person name="Castelle C.J."/>
            <person name="Singh A."/>
            <person name="Wilkins M.J."/>
            <person name="Williams K.H."/>
            <person name="Banfield J.F."/>
        </authorList>
    </citation>
    <scope>NUCLEOTIDE SEQUENCE [LARGE SCALE GENOMIC DNA]</scope>
</reference>
<dbReference type="GO" id="GO:0006424">
    <property type="term" value="P:glutamyl-tRNA aminoacylation"/>
    <property type="evidence" value="ECO:0007669"/>
    <property type="project" value="UniProtKB-UniRule"/>
</dbReference>
<comment type="subunit">
    <text evidence="7">Monomer.</text>
</comment>
<dbReference type="InterPro" id="IPR000924">
    <property type="entry name" value="Glu/Gln-tRNA-synth"/>
</dbReference>
<proteinExistence type="inferred from homology"/>
<dbReference type="SUPFAM" id="SSF48163">
    <property type="entry name" value="An anticodon-binding domain of class I aminoacyl-tRNA synthetases"/>
    <property type="match status" value="1"/>
</dbReference>
<feature type="short sequence motif" description="'HIGH' region" evidence="7">
    <location>
        <begin position="14"/>
        <end position="24"/>
    </location>
</feature>
<evidence type="ECO:0000256" key="7">
    <source>
        <dbReference type="HAMAP-Rule" id="MF_00022"/>
    </source>
</evidence>
<evidence type="ECO:0000256" key="4">
    <source>
        <dbReference type="ARBA" id="ARBA00022840"/>
    </source>
</evidence>
<dbReference type="InterPro" id="IPR033910">
    <property type="entry name" value="GluRS_core"/>
</dbReference>
<evidence type="ECO:0000259" key="8">
    <source>
        <dbReference type="Pfam" id="PF00749"/>
    </source>
</evidence>
<dbReference type="InterPro" id="IPR020751">
    <property type="entry name" value="aa-tRNA-synth_I_codon-bd_sub2"/>
</dbReference>
<keyword evidence="6 7" id="KW-0030">Aminoacyl-tRNA synthetase</keyword>
<evidence type="ECO:0000256" key="1">
    <source>
        <dbReference type="ARBA" id="ARBA00007894"/>
    </source>
</evidence>
<dbReference type="PATRIC" id="fig|1618761.3.peg.308"/>
<keyword evidence="7" id="KW-0963">Cytoplasm</keyword>
<feature type="domain" description="Glutamyl/glutaminyl-tRNA synthetase class Ib catalytic" evidence="8">
    <location>
        <begin position="7"/>
        <end position="318"/>
    </location>
</feature>
<dbReference type="InterPro" id="IPR001412">
    <property type="entry name" value="aa-tRNA-synth_I_CS"/>
</dbReference>
<feature type="binding site" evidence="7">
    <location>
        <position position="252"/>
    </location>
    <ligand>
        <name>ATP</name>
        <dbReference type="ChEBI" id="CHEBI:30616"/>
    </ligand>
</feature>
<dbReference type="InterPro" id="IPR020058">
    <property type="entry name" value="Glu/Gln-tRNA-synth_Ib_cat-dom"/>
</dbReference>
<dbReference type="HAMAP" id="MF_00022">
    <property type="entry name" value="Glu_tRNA_synth_type1"/>
    <property type="match status" value="1"/>
</dbReference>
<accession>A0A0G0BAV9</accession>
<dbReference type="Gene3D" id="3.40.50.620">
    <property type="entry name" value="HUPs"/>
    <property type="match status" value="1"/>
</dbReference>
<evidence type="ECO:0000259" key="9">
    <source>
        <dbReference type="Pfam" id="PF19269"/>
    </source>
</evidence>
<dbReference type="PROSITE" id="PS00178">
    <property type="entry name" value="AA_TRNA_LIGASE_I"/>
    <property type="match status" value="1"/>
</dbReference>
<organism evidence="10 11">
    <name type="scientific">Candidatus Nomurabacteria bacterium GW2011_GWE1_35_16</name>
    <dbReference type="NCBI Taxonomy" id="1618761"/>
    <lineage>
        <taxon>Bacteria</taxon>
        <taxon>Candidatus Nomuraibacteriota</taxon>
    </lineage>
</organism>
<comment type="caution">
    <text evidence="7">Lacks conserved residue(s) required for the propagation of feature annotation.</text>
</comment>
<evidence type="ECO:0000256" key="6">
    <source>
        <dbReference type="ARBA" id="ARBA00023146"/>
    </source>
</evidence>
<feature type="domain" description="Aminoacyl-tRNA synthetase class I anticodon-binding" evidence="9">
    <location>
        <begin position="341"/>
        <end position="474"/>
    </location>
</feature>
<dbReference type="SUPFAM" id="SSF52374">
    <property type="entry name" value="Nucleotidylyl transferase"/>
    <property type="match status" value="1"/>
</dbReference>
<evidence type="ECO:0000313" key="10">
    <source>
        <dbReference type="EMBL" id="KKP66573.1"/>
    </source>
</evidence>
<dbReference type="InterPro" id="IPR049940">
    <property type="entry name" value="GluQ/Sye"/>
</dbReference>
<evidence type="ECO:0000256" key="2">
    <source>
        <dbReference type="ARBA" id="ARBA00022598"/>
    </source>
</evidence>
<sequence>MENQTQKVVTRFAPSPTGFVHIGNIRTALYAWAFARKNNGTFILRVEDTDKAREVDGSIEHVIASLKWLGIDWDEGPDIGGSNAPYKQSERLESYIKYAKILIEKGLAYSDPYTEEEVEAFRKKADEEKRPFLYRDHRPENTPVWDGTKPLRFKVTDIKSYEWIDVVRGHLKAGPEALDDFILIKSDGYPTYNFAHIIDDLEMGVTHVMRGDEFISSTPKFLSIFDALEIQRPEFVTLPPIMGVDGKKKLGKRDGAKDFLEYKEEGYLPSAMMNFLAFIGWSPEGEQEILTPEEFINLFDIKKIHISGGKYNEEKLDWINKEHIKKLSPEELEKNIFYWLPTELQIRKIVPLIMERISKFGDIKNMVDSGELDFFYKEPEYETSKLIYKDVPLSKIKSNLEEALGTLQNTEEADFTFEKIKALLMEIANHMDSRGEVLHPLRFALSGLDKSPDPFILADILGKKETISRINKAISLLNS</sequence>
<comment type="catalytic activity">
    <reaction evidence="7">
        <text>tRNA(Glu) + L-glutamate + ATP = L-glutamyl-tRNA(Glu) + AMP + diphosphate</text>
        <dbReference type="Rhea" id="RHEA:23540"/>
        <dbReference type="Rhea" id="RHEA-COMP:9663"/>
        <dbReference type="Rhea" id="RHEA-COMP:9680"/>
        <dbReference type="ChEBI" id="CHEBI:29985"/>
        <dbReference type="ChEBI" id="CHEBI:30616"/>
        <dbReference type="ChEBI" id="CHEBI:33019"/>
        <dbReference type="ChEBI" id="CHEBI:78442"/>
        <dbReference type="ChEBI" id="CHEBI:78520"/>
        <dbReference type="ChEBI" id="CHEBI:456215"/>
        <dbReference type="EC" id="6.1.1.17"/>
    </reaction>
</comment>
<keyword evidence="5 7" id="KW-0648">Protein biosynthesis</keyword>
<dbReference type="Pfam" id="PF00749">
    <property type="entry name" value="tRNA-synt_1c"/>
    <property type="match status" value="1"/>
</dbReference>
<dbReference type="PANTHER" id="PTHR43311">
    <property type="entry name" value="GLUTAMATE--TRNA LIGASE"/>
    <property type="match status" value="1"/>
</dbReference>
<dbReference type="GO" id="GO:0005829">
    <property type="term" value="C:cytosol"/>
    <property type="evidence" value="ECO:0007669"/>
    <property type="project" value="TreeGrafter"/>
</dbReference>
<dbReference type="PRINTS" id="PR00987">
    <property type="entry name" value="TRNASYNTHGLU"/>
</dbReference>
<dbReference type="InterPro" id="IPR014729">
    <property type="entry name" value="Rossmann-like_a/b/a_fold"/>
</dbReference>
<name>A0A0G0BAV9_9BACT</name>
<comment type="subcellular location">
    <subcellularLocation>
        <location evidence="7">Cytoplasm</location>
    </subcellularLocation>
</comment>
<comment type="caution">
    <text evidence="10">The sequence shown here is derived from an EMBL/GenBank/DDBJ whole genome shotgun (WGS) entry which is preliminary data.</text>
</comment>
<dbReference type="GO" id="GO:0004818">
    <property type="term" value="F:glutamate-tRNA ligase activity"/>
    <property type="evidence" value="ECO:0007669"/>
    <property type="project" value="UniProtKB-UniRule"/>
</dbReference>
<keyword evidence="4 7" id="KW-0067">ATP-binding</keyword>
<dbReference type="GO" id="GO:0000049">
    <property type="term" value="F:tRNA binding"/>
    <property type="evidence" value="ECO:0007669"/>
    <property type="project" value="InterPro"/>
</dbReference>
<dbReference type="Pfam" id="PF19269">
    <property type="entry name" value="Anticodon_2"/>
    <property type="match status" value="1"/>
</dbReference>
<dbReference type="GO" id="GO:0008270">
    <property type="term" value="F:zinc ion binding"/>
    <property type="evidence" value="ECO:0007669"/>
    <property type="project" value="InterPro"/>
</dbReference>
<comment type="function">
    <text evidence="7">Catalyzes the attachment of glutamate to tRNA(Glu) in a two-step reaction: glutamate is first activated by ATP to form Glu-AMP and then transferred to the acceptor end of tRNA(Glu).</text>
</comment>
<dbReference type="EC" id="6.1.1.17" evidence="7"/>